<dbReference type="Pfam" id="PF01145">
    <property type="entry name" value="Band_7"/>
    <property type="match status" value="1"/>
</dbReference>
<keyword evidence="4" id="KW-1133">Transmembrane helix</keyword>
<keyword evidence="5" id="KW-0472">Membrane</keyword>
<evidence type="ECO:0000256" key="4">
    <source>
        <dbReference type="ARBA" id="ARBA00022989"/>
    </source>
</evidence>
<dbReference type="EMBL" id="SACP01000001">
    <property type="protein sequence ID" value="RVU21888.1"/>
    <property type="molecule type" value="Genomic_DNA"/>
</dbReference>
<organism evidence="8 9">
    <name type="scientific">Methylobacterium oryzihabitans</name>
    <dbReference type="NCBI Taxonomy" id="2499852"/>
    <lineage>
        <taxon>Bacteria</taxon>
        <taxon>Pseudomonadati</taxon>
        <taxon>Pseudomonadota</taxon>
        <taxon>Alphaproteobacteria</taxon>
        <taxon>Hyphomicrobiales</taxon>
        <taxon>Methylobacteriaceae</taxon>
        <taxon>Methylobacterium</taxon>
    </lineage>
</organism>
<evidence type="ECO:0000313" key="9">
    <source>
        <dbReference type="Proteomes" id="UP000286997"/>
    </source>
</evidence>
<dbReference type="PANTHER" id="PTHR42911">
    <property type="entry name" value="MODULATOR OF FTSH PROTEASE HFLC"/>
    <property type="match status" value="1"/>
</dbReference>
<keyword evidence="8" id="KW-0378">Hydrolase</keyword>
<protein>
    <recommendedName>
        <fullName evidence="6">Protein HflC</fullName>
    </recommendedName>
</protein>
<proteinExistence type="inferred from homology"/>
<dbReference type="SMART" id="SM00244">
    <property type="entry name" value="PHB"/>
    <property type="match status" value="1"/>
</dbReference>
<dbReference type="CDD" id="cd03405">
    <property type="entry name" value="SPFH_HflC"/>
    <property type="match status" value="1"/>
</dbReference>
<keyword evidence="9" id="KW-1185">Reference proteome</keyword>
<dbReference type="GO" id="GO:0006508">
    <property type="term" value="P:proteolysis"/>
    <property type="evidence" value="ECO:0007669"/>
    <property type="project" value="UniProtKB-KW"/>
</dbReference>
<name>A0A3S2VFJ6_9HYPH</name>
<evidence type="ECO:0000256" key="5">
    <source>
        <dbReference type="ARBA" id="ARBA00023136"/>
    </source>
</evidence>
<keyword evidence="8" id="KW-0645">Protease</keyword>
<dbReference type="GO" id="GO:0016020">
    <property type="term" value="C:membrane"/>
    <property type="evidence" value="ECO:0007669"/>
    <property type="project" value="UniProtKB-SubCell"/>
</dbReference>
<evidence type="ECO:0000259" key="7">
    <source>
        <dbReference type="SMART" id="SM00244"/>
    </source>
</evidence>
<evidence type="ECO:0000313" key="8">
    <source>
        <dbReference type="EMBL" id="RVU21888.1"/>
    </source>
</evidence>
<evidence type="ECO:0000256" key="3">
    <source>
        <dbReference type="ARBA" id="ARBA00022692"/>
    </source>
</evidence>
<evidence type="ECO:0000256" key="1">
    <source>
        <dbReference type="ARBA" id="ARBA00004167"/>
    </source>
</evidence>
<dbReference type="Gene3D" id="3.30.479.30">
    <property type="entry name" value="Band 7 domain"/>
    <property type="match status" value="1"/>
</dbReference>
<evidence type="ECO:0000256" key="2">
    <source>
        <dbReference type="ARBA" id="ARBA00007862"/>
    </source>
</evidence>
<comment type="similarity">
    <text evidence="2 6">Belongs to the band 7/mec-2 family. HflC subfamily.</text>
</comment>
<dbReference type="PIRSF" id="PIRSF005651">
    <property type="entry name" value="HflC"/>
    <property type="match status" value="1"/>
</dbReference>
<comment type="subcellular location">
    <subcellularLocation>
        <location evidence="1">Membrane</location>
        <topology evidence="1">Single-pass membrane protein</topology>
    </subcellularLocation>
</comment>
<dbReference type="AlphaFoldDB" id="A0A3S2VFJ6"/>
<comment type="function">
    <text evidence="6">HflC and HflK could regulate a protease.</text>
</comment>
<dbReference type="SUPFAM" id="SSF117892">
    <property type="entry name" value="Band 7/SPFH domain"/>
    <property type="match status" value="1"/>
</dbReference>
<dbReference type="GO" id="GO:0008233">
    <property type="term" value="F:peptidase activity"/>
    <property type="evidence" value="ECO:0007669"/>
    <property type="project" value="UniProtKB-KW"/>
</dbReference>
<reference evidence="8 9" key="1">
    <citation type="submission" date="2019-01" db="EMBL/GenBank/DDBJ databases">
        <authorList>
            <person name="Chen W.-M."/>
        </authorList>
    </citation>
    <scope>NUCLEOTIDE SEQUENCE [LARGE SCALE GENOMIC DNA]</scope>
    <source>
        <strain evidence="8 9">TER-1</strain>
    </source>
</reference>
<comment type="caution">
    <text evidence="8">The sequence shown here is derived from an EMBL/GenBank/DDBJ whole genome shotgun (WGS) entry which is preliminary data.</text>
</comment>
<dbReference type="Proteomes" id="UP000286997">
    <property type="component" value="Unassembled WGS sequence"/>
</dbReference>
<dbReference type="RefSeq" id="WP_127727130.1">
    <property type="nucleotide sequence ID" value="NZ_SACP01000001.1"/>
</dbReference>
<dbReference type="OrthoDB" id="9812991at2"/>
<evidence type="ECO:0000256" key="6">
    <source>
        <dbReference type="PIRNR" id="PIRNR005651"/>
    </source>
</evidence>
<dbReference type="PANTHER" id="PTHR42911:SF1">
    <property type="entry name" value="MODULATOR OF FTSH PROTEASE HFLC"/>
    <property type="match status" value="1"/>
</dbReference>
<dbReference type="InterPro" id="IPR001107">
    <property type="entry name" value="Band_7"/>
</dbReference>
<accession>A0A3S2VFJ6</accession>
<sequence length="308" mass="34091">MNAQTLRTTLIALSAVLVVLVYASAFTVGQTQQALVLQLGRVRTVLNQAGTDRPGLYFKIPFLETVVMFEKRLLDLDLPVQTVLSADRQNLEVDAFARYKISDPLRFYQSVNNIALANQRLSSFTNAATRNVLASASRDAIVRTDREGLMNRIQEDVNRQAKNLGVEIIDLRLTRVDLPAANSQAVYQRMQTERQREAADLRANGQQVAVTIKAKADRDVTVLLAEAQQQSDQLRGSGDADRNRILAEAFGQDPGFFAFYRSMQAYEKGLTGADTRLVMSPNSEFFRYFNDPAGRARAGTPAPAASGQ</sequence>
<dbReference type="InterPro" id="IPR036013">
    <property type="entry name" value="Band_7/SPFH_dom_sf"/>
</dbReference>
<keyword evidence="3" id="KW-0812">Transmembrane</keyword>
<feature type="domain" description="Band 7" evidence="7">
    <location>
        <begin position="23"/>
        <end position="190"/>
    </location>
</feature>
<gene>
    <name evidence="8" type="ORF">EOE48_02245</name>
</gene>
<dbReference type="InterPro" id="IPR010200">
    <property type="entry name" value="HflC"/>
</dbReference>